<dbReference type="Gene3D" id="3.40.50.2000">
    <property type="entry name" value="Glycogen Phosphorylase B"/>
    <property type="match status" value="1"/>
</dbReference>
<dbReference type="PANTHER" id="PTHR45947:SF3">
    <property type="entry name" value="SULFOQUINOVOSYL TRANSFERASE SQD2"/>
    <property type="match status" value="1"/>
</dbReference>
<keyword evidence="4" id="KW-1185">Reference proteome</keyword>
<protein>
    <submittedName>
        <fullName evidence="2">Glycosyltransferase involved in cell wall biosynthesis</fullName>
    </submittedName>
</protein>
<reference evidence="1" key="4">
    <citation type="submission" date="2024-05" db="EMBL/GenBank/DDBJ databases">
        <authorList>
            <person name="Sun Q."/>
            <person name="Zhou Y."/>
        </authorList>
    </citation>
    <scope>NUCLEOTIDE SEQUENCE</scope>
    <source>
        <strain evidence="1">CGMCC 4.5581</strain>
    </source>
</reference>
<evidence type="ECO:0000313" key="4">
    <source>
        <dbReference type="Proteomes" id="UP000648663"/>
    </source>
</evidence>
<dbReference type="RefSeq" id="WP_229682052.1">
    <property type="nucleotide sequence ID" value="NZ_BAABJU010000021.1"/>
</dbReference>
<dbReference type="Proteomes" id="UP000648663">
    <property type="component" value="Unassembled WGS sequence"/>
</dbReference>
<dbReference type="GO" id="GO:0016757">
    <property type="term" value="F:glycosyltransferase activity"/>
    <property type="evidence" value="ECO:0007669"/>
    <property type="project" value="TreeGrafter"/>
</dbReference>
<reference evidence="1" key="1">
    <citation type="journal article" date="2014" name="Int. J. Syst. Evol. Microbiol.">
        <title>Complete genome of a new Firmicutes species belonging to the dominant human colonic microbiota ('Ruminococcus bicirculans') reveals two chromosomes and a selective capacity to utilize plant glucans.</title>
        <authorList>
            <consortium name="NISC Comparative Sequencing Program"/>
            <person name="Wegmann U."/>
            <person name="Louis P."/>
            <person name="Goesmann A."/>
            <person name="Henrissat B."/>
            <person name="Duncan S.H."/>
            <person name="Flint H.J."/>
        </authorList>
    </citation>
    <scope>NUCLEOTIDE SEQUENCE</scope>
    <source>
        <strain evidence="1">CGMCC 4.5581</strain>
    </source>
</reference>
<dbReference type="Proteomes" id="UP000552836">
    <property type="component" value="Unassembled WGS sequence"/>
</dbReference>
<dbReference type="PANTHER" id="PTHR45947">
    <property type="entry name" value="SULFOQUINOVOSYL TRANSFERASE SQD2"/>
    <property type="match status" value="1"/>
</dbReference>
<keyword evidence="2" id="KW-0808">Transferase</keyword>
<sequence length="372" mass="40272">MRKTRYRRARVYGSVRSAHLERAHALPPATILHQRWRYDFDPALTEGLDLVRGRLPSLAVTILRSRLAAVEVNEPLLRPGLWKTSVAVAAAGLSARLHRTGTLVVSYAIENRDNYAPEPDAHLRRRVRARLDRAMTRFVARRVDRLAFGTSAAAELYAADLGPELQDCRTAVVPALPAPCDCAVPAIRDPDQVVFVGAFAARKGLGELVAAWPEVVRQHPAARLTLVGQGPLESAGRELADRVPGVEVVVAPPREEVHRHQRRAAVLVLLSQRTPTWREQVGLPVVEGLAHGCTVVTTEETGLADWLAGHGHEVLPAGAPVAEVAAGLVRSLRARRPAASVLADLPHRDGRLAADEWMFQGAGEPGAATGGR</sequence>
<evidence type="ECO:0000313" key="3">
    <source>
        <dbReference type="Proteomes" id="UP000552836"/>
    </source>
</evidence>
<dbReference type="Pfam" id="PF13692">
    <property type="entry name" value="Glyco_trans_1_4"/>
    <property type="match status" value="1"/>
</dbReference>
<dbReference type="AlphaFoldDB" id="A0A846LKT1"/>
<dbReference type="EMBL" id="BMMI01000004">
    <property type="protein sequence ID" value="GGL68167.1"/>
    <property type="molecule type" value="Genomic_DNA"/>
</dbReference>
<dbReference type="SUPFAM" id="SSF53756">
    <property type="entry name" value="UDP-Glycosyltransferase/glycogen phosphorylase"/>
    <property type="match status" value="1"/>
</dbReference>
<gene>
    <name evidence="2" type="ORF">FB380_000374</name>
    <name evidence="1" type="ORF">GCM10011589_25670</name>
</gene>
<comment type="caution">
    <text evidence="2">The sequence shown here is derived from an EMBL/GenBank/DDBJ whole genome shotgun (WGS) entry which is preliminary data.</text>
</comment>
<reference evidence="4" key="2">
    <citation type="journal article" date="2019" name="Int. J. Syst. Evol. Microbiol.">
        <title>The Global Catalogue of Microorganisms (GCM) 10K type strain sequencing project: providing services to taxonomists for standard genome sequencing and annotation.</title>
        <authorList>
            <consortium name="The Broad Institute Genomics Platform"/>
            <consortium name="The Broad Institute Genome Sequencing Center for Infectious Disease"/>
            <person name="Wu L."/>
            <person name="Ma J."/>
        </authorList>
    </citation>
    <scope>NUCLEOTIDE SEQUENCE [LARGE SCALE GENOMIC DNA]</scope>
    <source>
        <strain evidence="4">CGMCC 4.5581</strain>
    </source>
</reference>
<name>A0A846LKT1_9ACTN</name>
<evidence type="ECO:0000313" key="2">
    <source>
        <dbReference type="EMBL" id="NIH65928.1"/>
    </source>
</evidence>
<dbReference type="CDD" id="cd03801">
    <property type="entry name" value="GT4_PimA-like"/>
    <property type="match status" value="1"/>
</dbReference>
<evidence type="ECO:0000313" key="1">
    <source>
        <dbReference type="EMBL" id="GGL68167.1"/>
    </source>
</evidence>
<accession>A0A846LKT1</accession>
<organism evidence="2 3">
    <name type="scientific">Modestobacter marinus</name>
    <dbReference type="NCBI Taxonomy" id="477641"/>
    <lineage>
        <taxon>Bacteria</taxon>
        <taxon>Bacillati</taxon>
        <taxon>Actinomycetota</taxon>
        <taxon>Actinomycetes</taxon>
        <taxon>Geodermatophilales</taxon>
        <taxon>Geodermatophilaceae</taxon>
        <taxon>Modestobacter</taxon>
    </lineage>
</organism>
<reference evidence="2 3" key="3">
    <citation type="submission" date="2020-02" db="EMBL/GenBank/DDBJ databases">
        <title>Sequencing the genomes of 1000 actinobacteria strains.</title>
        <authorList>
            <person name="Klenk H.-P."/>
        </authorList>
    </citation>
    <scope>NUCLEOTIDE SEQUENCE [LARGE SCALE GENOMIC DNA]</scope>
    <source>
        <strain evidence="2 3">DSM 45201</strain>
    </source>
</reference>
<dbReference type="InterPro" id="IPR050194">
    <property type="entry name" value="Glycosyltransferase_grp1"/>
</dbReference>
<dbReference type="EMBL" id="JAAMPA010000001">
    <property type="protein sequence ID" value="NIH65928.1"/>
    <property type="molecule type" value="Genomic_DNA"/>
</dbReference>
<proteinExistence type="predicted"/>